<keyword evidence="2" id="KW-1005">Bacterial flagellum biogenesis</keyword>
<gene>
    <name evidence="4" type="ORF">ACFONP_02605</name>
</gene>
<sequence length="138" mass="14941">MTGLILNLRPWETFLVGDLVLQNGGKRAQIRVRDEQAGVLRLSDALHPDQVQTPLTRAYYTAQLLLLGKDEGGADLPLLLRLLTEAGEALGHPPPIAHALRHASEQRFFKVLRTLRPLLPEEVLLLAGGGTGPTATSG</sequence>
<evidence type="ECO:0000313" key="4">
    <source>
        <dbReference type="EMBL" id="MFC3301623.1"/>
    </source>
</evidence>
<keyword evidence="4" id="KW-0282">Flagellum</keyword>
<dbReference type="Proteomes" id="UP001595607">
    <property type="component" value="Unassembled WGS sequence"/>
</dbReference>
<proteinExistence type="predicted"/>
<evidence type="ECO:0000256" key="2">
    <source>
        <dbReference type="ARBA" id="ARBA00022795"/>
    </source>
</evidence>
<evidence type="ECO:0000256" key="1">
    <source>
        <dbReference type="ARBA" id="ARBA00022491"/>
    </source>
</evidence>
<keyword evidence="1" id="KW-0678">Repressor</keyword>
<comment type="caution">
    <text evidence="4">The sequence shown here is derived from an EMBL/GenBank/DDBJ whole genome shotgun (WGS) entry which is preliminary data.</text>
</comment>
<protein>
    <submittedName>
        <fullName evidence="4">Flagellar biosynthesis repressor FlbT</fullName>
    </submittedName>
</protein>
<name>A0ABV7M8A8_9PROT</name>
<keyword evidence="4" id="KW-0969">Cilium</keyword>
<organism evidence="4 5">
    <name type="scientific">Parvularcula lutaonensis</name>
    <dbReference type="NCBI Taxonomy" id="491923"/>
    <lineage>
        <taxon>Bacteria</taxon>
        <taxon>Pseudomonadati</taxon>
        <taxon>Pseudomonadota</taxon>
        <taxon>Alphaproteobacteria</taxon>
        <taxon>Parvularculales</taxon>
        <taxon>Parvularculaceae</taxon>
        <taxon>Parvularcula</taxon>
    </lineage>
</organism>
<dbReference type="EMBL" id="JBHRVA010000002">
    <property type="protein sequence ID" value="MFC3301623.1"/>
    <property type="molecule type" value="Genomic_DNA"/>
</dbReference>
<keyword evidence="4" id="KW-0966">Cell projection</keyword>
<evidence type="ECO:0000256" key="3">
    <source>
        <dbReference type="ARBA" id="ARBA00022884"/>
    </source>
</evidence>
<keyword evidence="3" id="KW-0694">RNA-binding</keyword>
<evidence type="ECO:0000313" key="5">
    <source>
        <dbReference type="Proteomes" id="UP001595607"/>
    </source>
</evidence>
<reference evidence="5" key="1">
    <citation type="journal article" date="2019" name="Int. J. Syst. Evol. Microbiol.">
        <title>The Global Catalogue of Microorganisms (GCM) 10K type strain sequencing project: providing services to taxonomists for standard genome sequencing and annotation.</title>
        <authorList>
            <consortium name="The Broad Institute Genomics Platform"/>
            <consortium name="The Broad Institute Genome Sequencing Center for Infectious Disease"/>
            <person name="Wu L."/>
            <person name="Ma J."/>
        </authorList>
    </citation>
    <scope>NUCLEOTIDE SEQUENCE [LARGE SCALE GENOMIC DNA]</scope>
    <source>
        <strain evidence="5">KCTC 22245</strain>
    </source>
</reference>
<dbReference type="InterPro" id="IPR009967">
    <property type="entry name" value="Flagellum_FlbT"/>
</dbReference>
<accession>A0ABV7M8A8</accession>
<dbReference type="Pfam" id="PF07378">
    <property type="entry name" value="FlbT"/>
    <property type="match status" value="1"/>
</dbReference>
<dbReference type="RefSeq" id="WP_189572957.1">
    <property type="nucleotide sequence ID" value="NZ_BMXU01000001.1"/>
</dbReference>
<keyword evidence="5" id="KW-1185">Reference proteome</keyword>